<dbReference type="PANTHER" id="PTHR46268">
    <property type="entry name" value="STRESS RESPONSE PROTEIN NHAX"/>
    <property type="match status" value="1"/>
</dbReference>
<dbReference type="Proteomes" id="UP001183202">
    <property type="component" value="Unassembled WGS sequence"/>
</dbReference>
<dbReference type="CDD" id="cd00293">
    <property type="entry name" value="USP-like"/>
    <property type="match status" value="1"/>
</dbReference>
<proteinExistence type="inferred from homology"/>
<comment type="caution">
    <text evidence="3">The sequence shown here is derived from an EMBL/GenBank/DDBJ whole genome shotgun (WGS) entry which is preliminary data.</text>
</comment>
<dbReference type="InterPro" id="IPR006016">
    <property type="entry name" value="UspA"/>
</dbReference>
<protein>
    <submittedName>
        <fullName evidence="3">Universal stress protein</fullName>
    </submittedName>
</protein>
<dbReference type="EMBL" id="JAVREJ010000029">
    <property type="protein sequence ID" value="MDT0353295.1"/>
    <property type="molecule type" value="Genomic_DNA"/>
</dbReference>
<gene>
    <name evidence="3" type="ORF">RM445_27660</name>
</gene>
<keyword evidence="4" id="KW-1185">Reference proteome</keyword>
<reference evidence="4" key="1">
    <citation type="submission" date="2023-07" db="EMBL/GenBank/DDBJ databases">
        <title>30 novel species of actinomycetes from the DSMZ collection.</title>
        <authorList>
            <person name="Nouioui I."/>
        </authorList>
    </citation>
    <scope>NUCLEOTIDE SEQUENCE [LARGE SCALE GENOMIC DNA]</scope>
    <source>
        <strain evidence="4">DSM 45834</strain>
    </source>
</reference>
<dbReference type="RefSeq" id="WP_311559808.1">
    <property type="nucleotide sequence ID" value="NZ_JAVREJ010000029.1"/>
</dbReference>
<dbReference type="PANTHER" id="PTHR46268:SF6">
    <property type="entry name" value="UNIVERSAL STRESS PROTEIN UP12"/>
    <property type="match status" value="1"/>
</dbReference>
<evidence type="ECO:0000256" key="1">
    <source>
        <dbReference type="ARBA" id="ARBA00008791"/>
    </source>
</evidence>
<evidence type="ECO:0000313" key="4">
    <source>
        <dbReference type="Proteomes" id="UP001183202"/>
    </source>
</evidence>
<name>A0ABU2NH74_9PSEU</name>
<accession>A0ABU2NH74</accession>
<evidence type="ECO:0000259" key="2">
    <source>
        <dbReference type="Pfam" id="PF00582"/>
    </source>
</evidence>
<sequence length="134" mass="14587">MVEMGGTAPTLVVGHSQDPSSDFALATAVDLARRLGGRLHVVHVIGIEDYPVDSDAADWEQQGEAVIAEQRRRVEARLADAGVPWSYEDRRGDPASELAEVATERRALMIVLGTRGEGVRQALSRLIERRSPMA</sequence>
<dbReference type="InterPro" id="IPR014729">
    <property type="entry name" value="Rossmann-like_a/b/a_fold"/>
</dbReference>
<dbReference type="SUPFAM" id="SSF52402">
    <property type="entry name" value="Adenine nucleotide alpha hydrolases-like"/>
    <property type="match status" value="1"/>
</dbReference>
<dbReference type="Gene3D" id="3.40.50.620">
    <property type="entry name" value="HUPs"/>
    <property type="match status" value="1"/>
</dbReference>
<dbReference type="Pfam" id="PF00582">
    <property type="entry name" value="Usp"/>
    <property type="match status" value="1"/>
</dbReference>
<evidence type="ECO:0000313" key="3">
    <source>
        <dbReference type="EMBL" id="MDT0353295.1"/>
    </source>
</evidence>
<organism evidence="3 4">
    <name type="scientific">Pseudonocardia charpentierae</name>
    <dbReference type="NCBI Taxonomy" id="3075545"/>
    <lineage>
        <taxon>Bacteria</taxon>
        <taxon>Bacillati</taxon>
        <taxon>Actinomycetota</taxon>
        <taxon>Actinomycetes</taxon>
        <taxon>Pseudonocardiales</taxon>
        <taxon>Pseudonocardiaceae</taxon>
        <taxon>Pseudonocardia</taxon>
    </lineage>
</organism>
<comment type="similarity">
    <text evidence="1">Belongs to the universal stress protein A family.</text>
</comment>
<feature type="domain" description="UspA" evidence="2">
    <location>
        <begin position="11"/>
        <end position="123"/>
    </location>
</feature>